<evidence type="ECO:0000313" key="2">
    <source>
        <dbReference type="WBParaSite" id="RSKR_0000931100.1"/>
    </source>
</evidence>
<organism evidence="1 2">
    <name type="scientific">Rhabditophanes sp. KR3021</name>
    <dbReference type="NCBI Taxonomy" id="114890"/>
    <lineage>
        <taxon>Eukaryota</taxon>
        <taxon>Metazoa</taxon>
        <taxon>Ecdysozoa</taxon>
        <taxon>Nematoda</taxon>
        <taxon>Chromadorea</taxon>
        <taxon>Rhabditida</taxon>
        <taxon>Tylenchina</taxon>
        <taxon>Panagrolaimomorpha</taxon>
        <taxon>Strongyloidoidea</taxon>
        <taxon>Alloionematidae</taxon>
        <taxon>Rhabditophanes</taxon>
    </lineage>
</organism>
<accession>A0AC35UAP2</accession>
<dbReference type="WBParaSite" id="RSKR_0000931100.1">
    <property type="protein sequence ID" value="RSKR_0000931100.1"/>
    <property type="gene ID" value="RSKR_0000931100"/>
</dbReference>
<reference evidence="2" key="1">
    <citation type="submission" date="2016-11" db="UniProtKB">
        <authorList>
            <consortium name="WormBaseParasite"/>
        </authorList>
    </citation>
    <scope>IDENTIFICATION</scope>
    <source>
        <strain evidence="2">KR3021</strain>
    </source>
</reference>
<proteinExistence type="predicted"/>
<dbReference type="Proteomes" id="UP000095286">
    <property type="component" value="Unplaced"/>
</dbReference>
<evidence type="ECO:0000313" key="1">
    <source>
        <dbReference type="Proteomes" id="UP000095286"/>
    </source>
</evidence>
<sequence length="675" mass="77729">MTTTDSNAVSDLNVIKELHSLNEEQVAKMVSVMGADYELKGIAFRKLRSAEVTFRELERKIMTSRENNLGNFVNELCCGLCSEKFRLFKKPKECVNCKCLICKNCCDANLICSYCKEKETFMYKKREFGMLCPFSTSQFGNFKFYCGFEAWQMRAKLEFHLTYLLGDSFEEGPILVKIEDQALDHCFKRLQKEISNYPFCSHFSFINSAFRDFGRQLQRCWDLVERNMVAKNRFVLTNVPITKRSDQLHNMPKYLLAIANAVCYKYEVLLRAKIEKNDLLQKKMTQSQLRPPAPIYVTQTSFDSNLLPPNMRCPKFLKRQDSFDGSSQLRRPIVYRRPLNRMSTLEILPSEMEKSEQYKVRHKRNSFQLYNHHLDSFKEEEKGSVCGYNTCTMKSTKSSIELPTFGDKEIGVAMERARIKGRSGQTITITGRIYTRTKFDIHKSQLQWYFLNKGKIEAVGRYYQFVDSEYNENKCYYRCGLKVFDADFSDSGQVGCLFLSPNDMAFGSCVVEVVDEVIASTEECVFGKAVCVTKCEDGKIIVKASATGYPNPWMMFSVNQVIVKEDECNKIEVKNDIWTLEISPNLSTTLKRQKNKESNDFKYIVPPSQFEITAIARNRFGSACSKTVFTYTSEDCQTYGKDDHSDDGNKDGTNSSMYECMNDTETVSSICEVPV</sequence>
<name>A0AC35UAP2_9BILA</name>
<protein>
    <submittedName>
        <fullName evidence="2">SET domain-containing protein</fullName>
    </submittedName>
</protein>